<dbReference type="EMBL" id="PDUG01000006">
    <property type="protein sequence ID" value="PIC21816.1"/>
    <property type="molecule type" value="Genomic_DNA"/>
</dbReference>
<sequence length="70" mass="8168">MVSPTAGESRFETWKIVRSLTKTCLNTGHIQQLASDKTSHQWKHRNWVTLVMLIYFSIPTVFRCIPYITV</sequence>
<feature type="transmembrane region" description="Helical" evidence="1">
    <location>
        <begin position="47"/>
        <end position="68"/>
    </location>
</feature>
<organism evidence="2 3">
    <name type="scientific">Caenorhabditis nigoni</name>
    <dbReference type="NCBI Taxonomy" id="1611254"/>
    <lineage>
        <taxon>Eukaryota</taxon>
        <taxon>Metazoa</taxon>
        <taxon>Ecdysozoa</taxon>
        <taxon>Nematoda</taxon>
        <taxon>Chromadorea</taxon>
        <taxon>Rhabditida</taxon>
        <taxon>Rhabditina</taxon>
        <taxon>Rhabditomorpha</taxon>
        <taxon>Rhabditoidea</taxon>
        <taxon>Rhabditidae</taxon>
        <taxon>Peloderinae</taxon>
        <taxon>Caenorhabditis</taxon>
    </lineage>
</organism>
<comment type="caution">
    <text evidence="2">The sequence shown here is derived from an EMBL/GenBank/DDBJ whole genome shotgun (WGS) entry which is preliminary data.</text>
</comment>
<evidence type="ECO:0000313" key="3">
    <source>
        <dbReference type="Proteomes" id="UP000230233"/>
    </source>
</evidence>
<gene>
    <name evidence="2" type="primary">Cnig_chr_X.g26517</name>
    <name evidence="2" type="ORF">B9Z55_026517</name>
</gene>
<reference evidence="3" key="1">
    <citation type="submission" date="2017-10" db="EMBL/GenBank/DDBJ databases">
        <title>Rapid genome shrinkage in a self-fertile nematode reveals novel sperm competition proteins.</title>
        <authorList>
            <person name="Yin D."/>
            <person name="Schwarz E.M."/>
            <person name="Thomas C.G."/>
            <person name="Felde R.L."/>
            <person name="Korf I.F."/>
            <person name="Cutter A.D."/>
            <person name="Schartner C.M."/>
            <person name="Ralston E.J."/>
            <person name="Meyer B.J."/>
            <person name="Haag E.S."/>
        </authorList>
    </citation>
    <scope>NUCLEOTIDE SEQUENCE [LARGE SCALE GENOMIC DNA]</scope>
    <source>
        <strain evidence="3">JU1422</strain>
    </source>
</reference>
<dbReference type="Proteomes" id="UP000230233">
    <property type="component" value="Chromosome X"/>
</dbReference>
<keyword evidence="1" id="KW-0812">Transmembrane</keyword>
<name>A0A2G5T424_9PELO</name>
<keyword evidence="3" id="KW-1185">Reference proteome</keyword>
<proteinExistence type="predicted"/>
<dbReference type="AlphaFoldDB" id="A0A2G5T424"/>
<protein>
    <submittedName>
        <fullName evidence="2">Uncharacterized protein</fullName>
    </submittedName>
</protein>
<keyword evidence="1" id="KW-1133">Transmembrane helix</keyword>
<accession>A0A2G5T424</accession>
<evidence type="ECO:0000256" key="1">
    <source>
        <dbReference type="SAM" id="Phobius"/>
    </source>
</evidence>
<evidence type="ECO:0000313" key="2">
    <source>
        <dbReference type="EMBL" id="PIC21816.1"/>
    </source>
</evidence>
<keyword evidence="1" id="KW-0472">Membrane</keyword>